<sequence length="429" mass="47997">MLSLETRILDWLDTVHIPTSHDRTNSASGSPFNLSKKRKLEISVMEADNNFDASANFDANATPRAPRPKKARSQGNTGPTPPTSFPPSDGGDTYSTTSSVSLHTRSSSPTKRKRTLATSTPQVVFEQRSALRSHRAQLEAERPMLKELGTAIRAANLNLPNGLKNYFDETWVPEDGARPNFAHAGNEFLDKFSNLEKFIRKTTRRVDFCKNKDVSEDEWCDLVVYPCLKTAAKSIGIWTPERVVRVTNYYILPQRLLPNDSFGNSITCRTDFALGQSPSPVLQLSQVPDQSLSQYTHKRLSSLALFATVEVKRTVSSGDGLDQLAVWCAAGFAKLAELRHGHRMESRLDQTREPSKAILCLWAWRGHMVSLHIAVEESAEKIVMYEWMEWNVGVPDNLVRLITTFAAVMQWGSAHFVPDIVDTTPEHVS</sequence>
<dbReference type="RefSeq" id="XP_008713797.1">
    <property type="nucleotide sequence ID" value="XM_008715575.1"/>
</dbReference>
<name>W2S5Q3_CYPE1</name>
<feature type="region of interest" description="Disordered" evidence="1">
    <location>
        <begin position="54"/>
        <end position="119"/>
    </location>
</feature>
<dbReference type="OrthoDB" id="4161186at2759"/>
<accession>W2S5Q3</accession>
<dbReference type="InParanoid" id="W2S5Q3"/>
<dbReference type="InterPro" id="IPR046797">
    <property type="entry name" value="PDDEXK_12"/>
</dbReference>
<dbReference type="eggNOG" id="ENOG502T58Q">
    <property type="taxonomic scope" value="Eukaryota"/>
</dbReference>
<protein>
    <recommendedName>
        <fullName evidence="2">PD-(D/E)XK nuclease-like domain-containing protein</fullName>
    </recommendedName>
</protein>
<gene>
    <name evidence="3" type="ORF">HMPREF1541_10906</name>
</gene>
<proteinExistence type="predicted"/>
<reference evidence="3 4" key="1">
    <citation type="submission" date="2013-03" db="EMBL/GenBank/DDBJ databases">
        <title>The Genome Sequence of Phialophora europaea CBS 101466.</title>
        <authorList>
            <consortium name="The Broad Institute Genomics Platform"/>
            <person name="Cuomo C."/>
            <person name="de Hoog S."/>
            <person name="Gorbushina A."/>
            <person name="Walker B."/>
            <person name="Young S.K."/>
            <person name="Zeng Q."/>
            <person name="Gargeya S."/>
            <person name="Fitzgerald M."/>
            <person name="Haas B."/>
            <person name="Abouelleil A."/>
            <person name="Allen A.W."/>
            <person name="Alvarado L."/>
            <person name="Arachchi H.M."/>
            <person name="Berlin A.M."/>
            <person name="Chapman S.B."/>
            <person name="Gainer-Dewar J."/>
            <person name="Goldberg J."/>
            <person name="Griggs A."/>
            <person name="Gujja S."/>
            <person name="Hansen M."/>
            <person name="Howarth C."/>
            <person name="Imamovic A."/>
            <person name="Ireland A."/>
            <person name="Larimer J."/>
            <person name="McCowan C."/>
            <person name="Murphy C."/>
            <person name="Pearson M."/>
            <person name="Poon T.W."/>
            <person name="Priest M."/>
            <person name="Roberts A."/>
            <person name="Saif S."/>
            <person name="Shea T."/>
            <person name="Sisk P."/>
            <person name="Sykes S."/>
            <person name="Wortman J."/>
            <person name="Nusbaum C."/>
            <person name="Birren B."/>
        </authorList>
    </citation>
    <scope>NUCLEOTIDE SEQUENCE [LARGE SCALE GENOMIC DNA]</scope>
    <source>
        <strain evidence="3 4">CBS 101466</strain>
    </source>
</reference>
<dbReference type="Proteomes" id="UP000030752">
    <property type="component" value="Unassembled WGS sequence"/>
</dbReference>
<keyword evidence="4" id="KW-1185">Reference proteome</keyword>
<dbReference type="GeneID" id="19978245"/>
<dbReference type="AlphaFoldDB" id="W2S5Q3"/>
<organism evidence="3 4">
    <name type="scientific">Cyphellophora europaea (strain CBS 101466)</name>
    <name type="common">Phialophora europaea</name>
    <dbReference type="NCBI Taxonomy" id="1220924"/>
    <lineage>
        <taxon>Eukaryota</taxon>
        <taxon>Fungi</taxon>
        <taxon>Dikarya</taxon>
        <taxon>Ascomycota</taxon>
        <taxon>Pezizomycotina</taxon>
        <taxon>Eurotiomycetes</taxon>
        <taxon>Chaetothyriomycetidae</taxon>
        <taxon>Chaetothyriales</taxon>
        <taxon>Cyphellophoraceae</taxon>
        <taxon>Cyphellophora</taxon>
    </lineage>
</organism>
<evidence type="ECO:0000256" key="1">
    <source>
        <dbReference type="SAM" id="MobiDB-lite"/>
    </source>
</evidence>
<evidence type="ECO:0000259" key="2">
    <source>
        <dbReference type="Pfam" id="PF20516"/>
    </source>
</evidence>
<feature type="compositionally biased region" description="Low complexity" evidence="1">
    <location>
        <begin position="86"/>
        <end position="109"/>
    </location>
</feature>
<evidence type="ECO:0000313" key="3">
    <source>
        <dbReference type="EMBL" id="ETN44041.1"/>
    </source>
</evidence>
<dbReference type="EMBL" id="KB822716">
    <property type="protein sequence ID" value="ETN44041.1"/>
    <property type="molecule type" value="Genomic_DNA"/>
</dbReference>
<dbReference type="Pfam" id="PF20516">
    <property type="entry name" value="PDDEXK_12"/>
    <property type="match status" value="1"/>
</dbReference>
<feature type="domain" description="PD-(D/E)XK nuclease-like" evidence="2">
    <location>
        <begin position="181"/>
        <end position="416"/>
    </location>
</feature>
<evidence type="ECO:0000313" key="4">
    <source>
        <dbReference type="Proteomes" id="UP000030752"/>
    </source>
</evidence>
<dbReference type="VEuPathDB" id="FungiDB:HMPREF1541_10906"/>
<dbReference type="HOGENOM" id="CLU_626992_0_0_1"/>